<keyword evidence="1" id="KW-0436">Ligase</keyword>
<dbReference type="Gene3D" id="3.30.470.20">
    <property type="entry name" value="ATP-grasp fold, B domain"/>
    <property type="match status" value="1"/>
</dbReference>
<comment type="caution">
    <text evidence="6">The sequence shown here is derived from an EMBL/GenBank/DDBJ whole genome shotgun (WGS) entry which is preliminary data.</text>
</comment>
<sequence length="408" mass="42470">MTPPTPTAVLLSPHLSAVRAARRAGARSLVLAPDLAAPGVRQAAAAADRAVETDWSDLPRLLSVAGTIRPASEPASVFGFTEAGALAAARANEALRLPGNPHAAVAYLTDKAALRDRVNQVTDAPVRFERCDRAAALPAVAERVGYPCVAKPRTGFGGQAVHTLRSAAEASALARRLPPEPALIVEEYLDGPEYAVIALSAGGTHTVLTVCRVRTTGVPRHAETGQELPAELDPPVTARLTGLVEATLTAAGHHTGPSRTEVIITARGPRLIESHAHPGGEHVTELLRTATGIDLPARTIAAVLGLPQPPEPPVRGRCAGIRHLHLTAAELDTVLGVDDARALPGVTRVELTAPHGRHVPATTSRVAGHGYITATADSPEELDAVLRKAQETLRTAVTLPKEPEPSAA</sequence>
<evidence type="ECO:0000313" key="7">
    <source>
        <dbReference type="Proteomes" id="UP001501303"/>
    </source>
</evidence>
<dbReference type="SUPFAM" id="SSF56059">
    <property type="entry name" value="Glutathione synthetase ATP-binding domain-like"/>
    <property type="match status" value="1"/>
</dbReference>
<evidence type="ECO:0000256" key="3">
    <source>
        <dbReference type="ARBA" id="ARBA00022840"/>
    </source>
</evidence>
<dbReference type="PANTHER" id="PTHR43585:SF2">
    <property type="entry name" value="ATP-GRASP ENZYME FSQD"/>
    <property type="match status" value="1"/>
</dbReference>
<dbReference type="InterPro" id="IPR040570">
    <property type="entry name" value="LAL_C2"/>
</dbReference>
<dbReference type="PANTHER" id="PTHR43585">
    <property type="entry name" value="FUMIPYRROLE BIOSYNTHESIS PROTEIN C"/>
    <property type="match status" value="1"/>
</dbReference>
<evidence type="ECO:0000256" key="4">
    <source>
        <dbReference type="PROSITE-ProRule" id="PRU00409"/>
    </source>
</evidence>
<dbReference type="RefSeq" id="WP_344265611.1">
    <property type="nucleotide sequence ID" value="NZ_BAAAMJ010000068.1"/>
</dbReference>
<keyword evidence="3 4" id="KW-0067">ATP-binding</keyword>
<evidence type="ECO:0000256" key="1">
    <source>
        <dbReference type="ARBA" id="ARBA00022598"/>
    </source>
</evidence>
<proteinExistence type="predicted"/>
<reference evidence="6 7" key="1">
    <citation type="journal article" date="2019" name="Int. J. Syst. Evol. Microbiol.">
        <title>The Global Catalogue of Microorganisms (GCM) 10K type strain sequencing project: providing services to taxonomists for standard genome sequencing and annotation.</title>
        <authorList>
            <consortium name="The Broad Institute Genomics Platform"/>
            <consortium name="The Broad Institute Genome Sequencing Center for Infectious Disease"/>
            <person name="Wu L."/>
            <person name="Ma J."/>
        </authorList>
    </citation>
    <scope>NUCLEOTIDE SEQUENCE [LARGE SCALE GENOMIC DNA]</scope>
    <source>
        <strain evidence="6 7">JCM 13581</strain>
    </source>
</reference>
<dbReference type="Proteomes" id="UP001501303">
    <property type="component" value="Unassembled WGS sequence"/>
</dbReference>
<dbReference type="Pfam" id="PF13535">
    <property type="entry name" value="ATP-grasp_4"/>
    <property type="match status" value="1"/>
</dbReference>
<dbReference type="EMBL" id="BAAAMJ010000068">
    <property type="protein sequence ID" value="GAA1932171.1"/>
    <property type="molecule type" value="Genomic_DNA"/>
</dbReference>
<organism evidence="6 7">
    <name type="scientific">Streptomyces sodiiphilus</name>
    <dbReference type="NCBI Taxonomy" id="226217"/>
    <lineage>
        <taxon>Bacteria</taxon>
        <taxon>Bacillati</taxon>
        <taxon>Actinomycetota</taxon>
        <taxon>Actinomycetes</taxon>
        <taxon>Kitasatosporales</taxon>
        <taxon>Streptomycetaceae</taxon>
        <taxon>Streptomyces</taxon>
    </lineage>
</organism>
<dbReference type="Pfam" id="PF18603">
    <property type="entry name" value="LAL_C2"/>
    <property type="match status" value="1"/>
</dbReference>
<dbReference type="InterPro" id="IPR052032">
    <property type="entry name" value="ATP-dep_AA_Ligase"/>
</dbReference>
<keyword evidence="7" id="KW-1185">Reference proteome</keyword>
<keyword evidence="2 4" id="KW-0547">Nucleotide-binding</keyword>
<dbReference type="InterPro" id="IPR011761">
    <property type="entry name" value="ATP-grasp"/>
</dbReference>
<dbReference type="PROSITE" id="PS50975">
    <property type="entry name" value="ATP_GRASP"/>
    <property type="match status" value="1"/>
</dbReference>
<name>A0ABN2PUB4_9ACTN</name>
<gene>
    <name evidence="6" type="ORF">GCM10009716_44250</name>
</gene>
<accession>A0ABN2PUB4</accession>
<evidence type="ECO:0000256" key="2">
    <source>
        <dbReference type="ARBA" id="ARBA00022741"/>
    </source>
</evidence>
<feature type="domain" description="ATP-grasp" evidence="5">
    <location>
        <begin position="115"/>
        <end position="304"/>
    </location>
</feature>
<evidence type="ECO:0000259" key="5">
    <source>
        <dbReference type="PROSITE" id="PS50975"/>
    </source>
</evidence>
<evidence type="ECO:0000313" key="6">
    <source>
        <dbReference type="EMBL" id="GAA1932171.1"/>
    </source>
</evidence>
<protein>
    <submittedName>
        <fullName evidence="6">ATP-grasp domain-containing protein</fullName>
    </submittedName>
</protein>